<feature type="compositionally biased region" description="Low complexity" evidence="1">
    <location>
        <begin position="312"/>
        <end position="323"/>
    </location>
</feature>
<dbReference type="Proteomes" id="UP001151760">
    <property type="component" value="Unassembled WGS sequence"/>
</dbReference>
<accession>A0ABQ4Y596</accession>
<protein>
    <submittedName>
        <fullName evidence="2">Uncharacterized protein</fullName>
    </submittedName>
</protein>
<evidence type="ECO:0000313" key="3">
    <source>
        <dbReference type="Proteomes" id="UP001151760"/>
    </source>
</evidence>
<dbReference type="EMBL" id="BQNB010010105">
    <property type="protein sequence ID" value="GJS72791.1"/>
    <property type="molecule type" value="Genomic_DNA"/>
</dbReference>
<organism evidence="2 3">
    <name type="scientific">Tanacetum coccineum</name>
    <dbReference type="NCBI Taxonomy" id="301880"/>
    <lineage>
        <taxon>Eukaryota</taxon>
        <taxon>Viridiplantae</taxon>
        <taxon>Streptophyta</taxon>
        <taxon>Embryophyta</taxon>
        <taxon>Tracheophyta</taxon>
        <taxon>Spermatophyta</taxon>
        <taxon>Magnoliopsida</taxon>
        <taxon>eudicotyledons</taxon>
        <taxon>Gunneridae</taxon>
        <taxon>Pentapetalae</taxon>
        <taxon>asterids</taxon>
        <taxon>campanulids</taxon>
        <taxon>Asterales</taxon>
        <taxon>Asteraceae</taxon>
        <taxon>Asteroideae</taxon>
        <taxon>Anthemideae</taxon>
        <taxon>Anthemidinae</taxon>
        <taxon>Tanacetum</taxon>
    </lineage>
</organism>
<keyword evidence="3" id="KW-1185">Reference proteome</keyword>
<evidence type="ECO:0000256" key="1">
    <source>
        <dbReference type="SAM" id="MobiDB-lite"/>
    </source>
</evidence>
<reference evidence="2" key="2">
    <citation type="submission" date="2022-01" db="EMBL/GenBank/DDBJ databases">
        <authorList>
            <person name="Yamashiro T."/>
            <person name="Shiraishi A."/>
            <person name="Satake H."/>
            <person name="Nakayama K."/>
        </authorList>
    </citation>
    <scope>NUCLEOTIDE SEQUENCE</scope>
</reference>
<reference evidence="2" key="1">
    <citation type="journal article" date="2022" name="Int. J. Mol. Sci.">
        <title>Draft Genome of Tanacetum Coccineum: Genomic Comparison of Closely Related Tanacetum-Family Plants.</title>
        <authorList>
            <person name="Yamashiro T."/>
            <person name="Shiraishi A."/>
            <person name="Nakayama K."/>
            <person name="Satake H."/>
        </authorList>
    </citation>
    <scope>NUCLEOTIDE SEQUENCE</scope>
</reference>
<comment type="caution">
    <text evidence="2">The sequence shown here is derived from an EMBL/GenBank/DDBJ whole genome shotgun (WGS) entry which is preliminary data.</text>
</comment>
<feature type="region of interest" description="Disordered" evidence="1">
    <location>
        <begin position="312"/>
        <end position="331"/>
    </location>
</feature>
<gene>
    <name evidence="2" type="ORF">Tco_0705632</name>
</gene>
<name>A0ABQ4Y596_9ASTR</name>
<sequence length="331" mass="39224">MPRLIASDHQNTSDYIPILFGEYAQHLKNLFKKVETRSIHKGRVVDDDYDDMVYLNIMFGITDFDCLFKINEQIVPQFILEFYSQFRLSYNKEGHMLVEFIIQNKFFSYTLKELGQILRIPIEVQCLFTNQWSLDKLTLGVPSEGCYQTDPPYPDQIKSYIQLEREEPLTRVYQGRTVYVEENQIITREVQPNMKTWVEIIRENAFCLSGNWDHHLAYLGHMLYCIACSMRHNLVFFIAKRMEFVRRQPRMILPYGMLLTRLYNYVMSNFLEFFGEQYVLYNCVMFPLAQQHERKIQKDCGTKMGRHSTSASSYSAFDYPSSSHHVDDVND</sequence>
<evidence type="ECO:0000313" key="2">
    <source>
        <dbReference type="EMBL" id="GJS72791.1"/>
    </source>
</evidence>
<proteinExistence type="predicted"/>